<comment type="similarity">
    <text evidence="1">Belongs to the canopy family.</text>
</comment>
<reference evidence="3 4" key="1">
    <citation type="submission" date="2015-08" db="EMBL/GenBank/DDBJ databases">
        <title>The genome of the Asian arowana (Scleropages formosus).</title>
        <authorList>
            <person name="Tan M.H."/>
            <person name="Gan H.M."/>
            <person name="Croft L.J."/>
            <person name="Austin C.M."/>
        </authorList>
    </citation>
    <scope>NUCLEOTIDE SEQUENCE [LARGE SCALE GENOMIC DNA]</scope>
    <source>
        <strain evidence="3">Aro1</strain>
    </source>
</reference>
<evidence type="ECO:0000259" key="2">
    <source>
        <dbReference type="Pfam" id="PF11938"/>
    </source>
</evidence>
<evidence type="ECO:0000313" key="3">
    <source>
        <dbReference type="EMBL" id="KPP60575.1"/>
    </source>
</evidence>
<dbReference type="AlphaFoldDB" id="A0A0P7WHK2"/>
<accession>A0A0P7WHK2</accession>
<proteinExistence type="inferred from homology"/>
<dbReference type="PANTHER" id="PTHR13341:SF4">
    <property type="entry name" value="CANOPY FGF SIGNALING REGULATOR 1"/>
    <property type="match status" value="1"/>
</dbReference>
<dbReference type="EMBL" id="JARO02010589">
    <property type="protein sequence ID" value="KPP60575.1"/>
    <property type="molecule type" value="Genomic_DNA"/>
</dbReference>
<name>A0A0P7WHK2_SCLFO</name>
<dbReference type="STRING" id="113540.ENSSFOP00015006329"/>
<dbReference type="Pfam" id="PF11938">
    <property type="entry name" value="DUF3456"/>
    <property type="match status" value="1"/>
</dbReference>
<sequence>MPQRRMLGGEEWCARGEDKVGSDGASPPISVLLSCPCTLPGNTVSLPSSQVKVRLISRCVAACRALADELNYSVSQVDPKKTIHVGSFRLNPDGSLEDKKVPLARSETHLTELLENVCDSMNDYALYIDPDTKEKSYKRFAPREGEGGNFPDFKHFQFDGPDGSESLKFAVRCCVNDPLRSLPSQCENIVEEYEDNIISLFVQGVGDVLDMLCGKISGHCKGSLSPHSEL</sequence>
<dbReference type="PROSITE" id="PS51257">
    <property type="entry name" value="PROKAR_LIPOPROTEIN"/>
    <property type="match status" value="1"/>
</dbReference>
<dbReference type="Proteomes" id="UP000034805">
    <property type="component" value="Unassembled WGS sequence"/>
</dbReference>
<protein>
    <submittedName>
        <fullName evidence="3">MIR-interacting saposin-like protein-like</fullName>
    </submittedName>
</protein>
<dbReference type="GO" id="GO:0005783">
    <property type="term" value="C:endoplasmic reticulum"/>
    <property type="evidence" value="ECO:0007669"/>
    <property type="project" value="TreeGrafter"/>
</dbReference>
<evidence type="ECO:0000256" key="1">
    <source>
        <dbReference type="ARBA" id="ARBA00007285"/>
    </source>
</evidence>
<evidence type="ECO:0000313" key="4">
    <source>
        <dbReference type="Proteomes" id="UP000034805"/>
    </source>
</evidence>
<dbReference type="InterPro" id="IPR042415">
    <property type="entry name" value="CNPY"/>
</dbReference>
<comment type="caution">
    <text evidence="3">The sequence shown here is derived from an EMBL/GenBank/DDBJ whole genome shotgun (WGS) entry which is preliminary data.</text>
</comment>
<dbReference type="PANTHER" id="PTHR13341">
    <property type="entry name" value="MIR-INTERACTING SAPOSIN-LIKE PROTEIN"/>
    <property type="match status" value="1"/>
</dbReference>
<dbReference type="InterPro" id="IPR021852">
    <property type="entry name" value="DUF3456"/>
</dbReference>
<feature type="domain" description="DUF3456" evidence="2">
    <location>
        <begin position="61"/>
        <end position="220"/>
    </location>
</feature>
<organism evidence="3 4">
    <name type="scientific">Scleropages formosus</name>
    <name type="common">Asian bonytongue</name>
    <name type="synonym">Osteoglossum formosum</name>
    <dbReference type="NCBI Taxonomy" id="113540"/>
    <lineage>
        <taxon>Eukaryota</taxon>
        <taxon>Metazoa</taxon>
        <taxon>Chordata</taxon>
        <taxon>Craniata</taxon>
        <taxon>Vertebrata</taxon>
        <taxon>Euteleostomi</taxon>
        <taxon>Actinopterygii</taxon>
        <taxon>Neopterygii</taxon>
        <taxon>Teleostei</taxon>
        <taxon>Osteoglossocephala</taxon>
        <taxon>Osteoglossomorpha</taxon>
        <taxon>Osteoglossiformes</taxon>
        <taxon>Osteoglossidae</taxon>
        <taxon>Scleropages</taxon>
    </lineage>
</organism>
<gene>
    <name evidence="3" type="ORF">Z043_121410</name>
</gene>